<protein>
    <submittedName>
        <fullName evidence="1">Uncharacterized protein</fullName>
    </submittedName>
</protein>
<proteinExistence type="predicted"/>
<accession>A0AAV6Q435</accession>
<keyword evidence="2" id="KW-1185">Reference proteome</keyword>
<evidence type="ECO:0000313" key="2">
    <source>
        <dbReference type="Proteomes" id="UP000693946"/>
    </source>
</evidence>
<comment type="caution">
    <text evidence="1">The sequence shown here is derived from an EMBL/GenBank/DDBJ whole genome shotgun (WGS) entry which is preliminary data.</text>
</comment>
<organism evidence="1 2">
    <name type="scientific">Solea senegalensis</name>
    <name type="common">Senegalese sole</name>
    <dbReference type="NCBI Taxonomy" id="28829"/>
    <lineage>
        <taxon>Eukaryota</taxon>
        <taxon>Metazoa</taxon>
        <taxon>Chordata</taxon>
        <taxon>Craniata</taxon>
        <taxon>Vertebrata</taxon>
        <taxon>Euteleostomi</taxon>
        <taxon>Actinopterygii</taxon>
        <taxon>Neopterygii</taxon>
        <taxon>Teleostei</taxon>
        <taxon>Neoteleostei</taxon>
        <taxon>Acanthomorphata</taxon>
        <taxon>Carangaria</taxon>
        <taxon>Pleuronectiformes</taxon>
        <taxon>Pleuronectoidei</taxon>
        <taxon>Soleidae</taxon>
        <taxon>Solea</taxon>
    </lineage>
</organism>
<evidence type="ECO:0000313" key="1">
    <source>
        <dbReference type="EMBL" id="KAG7481834.1"/>
    </source>
</evidence>
<dbReference type="Proteomes" id="UP000693946">
    <property type="component" value="Linkage Group LG7"/>
</dbReference>
<name>A0AAV6Q435_SOLSE</name>
<dbReference type="AlphaFoldDB" id="A0AAV6Q435"/>
<dbReference type="EMBL" id="JAGKHQ010000019">
    <property type="protein sequence ID" value="KAG7481834.1"/>
    <property type="molecule type" value="Genomic_DNA"/>
</dbReference>
<gene>
    <name evidence="1" type="ORF">JOB18_006284</name>
</gene>
<sequence length="147" mass="16947">MAKWHNVERHFRETWGHGMDTKILKTPSCVSTSRPDPNGRHQFDRTAVTNLLLWDSVMVTCGQRDLQSHWIKVKKLRRRGVLQKEPAEAAASMKPVLVRQTGVLSFEQQRELLELQLEVERTKLRVSDRNRTSVVASGFAADRELET</sequence>
<reference evidence="1 2" key="1">
    <citation type="journal article" date="2021" name="Sci. Rep.">
        <title>Chromosome anchoring in Senegalese sole (Solea senegalensis) reveals sex-associated markers and genome rearrangements in flatfish.</title>
        <authorList>
            <person name="Guerrero-Cozar I."/>
            <person name="Gomez-Garrido J."/>
            <person name="Berbel C."/>
            <person name="Martinez-Blanch J.F."/>
            <person name="Alioto T."/>
            <person name="Claros M.G."/>
            <person name="Gagnaire P.A."/>
            <person name="Manchado M."/>
        </authorList>
    </citation>
    <scope>NUCLEOTIDE SEQUENCE [LARGE SCALE GENOMIC DNA]</scope>
    <source>
        <strain evidence="1">Sse05_10M</strain>
    </source>
</reference>